<organism evidence="1 2">
    <name type="scientific">Candidatus Sulfotelmatobacter kueseliae</name>
    <dbReference type="NCBI Taxonomy" id="2042962"/>
    <lineage>
        <taxon>Bacteria</taxon>
        <taxon>Pseudomonadati</taxon>
        <taxon>Acidobacteriota</taxon>
        <taxon>Terriglobia</taxon>
        <taxon>Terriglobales</taxon>
        <taxon>Candidatus Korobacteraceae</taxon>
        <taxon>Candidatus Sulfotelmatobacter</taxon>
    </lineage>
</organism>
<sequence length="92" mass="10105">MRGAIESAEQIVCGIGAAPNKGIAHGDLKPENIFLPRHGHFMTAQGEVRCCPAVGQKRSARSRFRLDFEYGCSLESWTCLDRSSAASRRPEL</sequence>
<dbReference type="PROSITE" id="PS00108">
    <property type="entry name" value="PROTEIN_KINASE_ST"/>
    <property type="match status" value="1"/>
</dbReference>
<evidence type="ECO:0000313" key="2">
    <source>
        <dbReference type="Proteomes" id="UP000238701"/>
    </source>
</evidence>
<proteinExistence type="predicted"/>
<dbReference type="Proteomes" id="UP000238701">
    <property type="component" value="Unassembled WGS sequence"/>
</dbReference>
<dbReference type="AlphaFoldDB" id="A0A2U3KKP4"/>
<evidence type="ECO:0000313" key="1">
    <source>
        <dbReference type="EMBL" id="SPF40214.1"/>
    </source>
</evidence>
<dbReference type="GO" id="GO:0004672">
    <property type="term" value="F:protein kinase activity"/>
    <property type="evidence" value="ECO:0007669"/>
    <property type="project" value="InterPro"/>
</dbReference>
<gene>
    <name evidence="1" type="ORF">SBA1_30065</name>
</gene>
<accession>A0A2U3KKP4</accession>
<name>A0A2U3KKP4_9BACT</name>
<protein>
    <submittedName>
        <fullName evidence="1">Uncharacterized protein</fullName>
    </submittedName>
</protein>
<dbReference type="InterPro" id="IPR011009">
    <property type="entry name" value="Kinase-like_dom_sf"/>
</dbReference>
<reference evidence="2" key="1">
    <citation type="submission" date="2018-02" db="EMBL/GenBank/DDBJ databases">
        <authorList>
            <person name="Hausmann B."/>
        </authorList>
    </citation>
    <scope>NUCLEOTIDE SEQUENCE [LARGE SCALE GENOMIC DNA]</scope>
    <source>
        <strain evidence="2">Peat soil MAG SbA1</strain>
    </source>
</reference>
<dbReference type="EMBL" id="OMOD01000122">
    <property type="protein sequence ID" value="SPF40214.1"/>
    <property type="molecule type" value="Genomic_DNA"/>
</dbReference>
<dbReference type="InterPro" id="IPR008271">
    <property type="entry name" value="Ser/Thr_kinase_AS"/>
</dbReference>
<dbReference type="SUPFAM" id="SSF56112">
    <property type="entry name" value="Protein kinase-like (PK-like)"/>
    <property type="match status" value="1"/>
</dbReference>
<dbReference type="Gene3D" id="1.10.510.10">
    <property type="entry name" value="Transferase(Phosphotransferase) domain 1"/>
    <property type="match status" value="1"/>
</dbReference>